<evidence type="ECO:0000256" key="2">
    <source>
        <dbReference type="ARBA" id="ARBA00022670"/>
    </source>
</evidence>
<feature type="compositionally biased region" description="Basic and acidic residues" evidence="5">
    <location>
        <begin position="296"/>
        <end position="311"/>
    </location>
</feature>
<comment type="caution">
    <text evidence="7">The sequence shown here is derived from an EMBL/GenBank/DDBJ whole genome shotgun (WGS) entry which is preliminary data.</text>
</comment>
<comment type="similarity">
    <text evidence="1">Belongs to the peptidase C48 family.</text>
</comment>
<dbReference type="PANTHER" id="PTHR12606:SF141">
    <property type="entry name" value="GH15225P-RELATED"/>
    <property type="match status" value="1"/>
</dbReference>
<feature type="region of interest" description="Disordered" evidence="5">
    <location>
        <begin position="331"/>
        <end position="376"/>
    </location>
</feature>
<keyword evidence="2" id="KW-0645">Protease</keyword>
<keyword evidence="3" id="KW-0378">Hydrolase</keyword>
<dbReference type="EMBL" id="JADNRY010000016">
    <property type="protein sequence ID" value="KAF9073861.1"/>
    <property type="molecule type" value="Genomic_DNA"/>
</dbReference>
<gene>
    <name evidence="7" type="ORF">BDP27DRAFT_1318282</name>
</gene>
<keyword evidence="4" id="KW-0788">Thiol protease</keyword>
<proteinExistence type="inferred from homology"/>
<dbReference type="PANTHER" id="PTHR12606">
    <property type="entry name" value="SENTRIN/SUMO-SPECIFIC PROTEASE"/>
    <property type="match status" value="1"/>
</dbReference>
<accession>A0A9P5UC85</accession>
<feature type="compositionally biased region" description="Polar residues" evidence="5">
    <location>
        <begin position="85"/>
        <end position="103"/>
    </location>
</feature>
<feature type="region of interest" description="Disordered" evidence="5">
    <location>
        <begin position="296"/>
        <end position="315"/>
    </location>
</feature>
<evidence type="ECO:0000313" key="8">
    <source>
        <dbReference type="Proteomes" id="UP000772434"/>
    </source>
</evidence>
<dbReference type="Pfam" id="PF02902">
    <property type="entry name" value="Peptidase_C48"/>
    <property type="match status" value="1"/>
</dbReference>
<dbReference type="OrthoDB" id="1939479at2759"/>
<evidence type="ECO:0000256" key="5">
    <source>
        <dbReference type="SAM" id="MobiDB-lite"/>
    </source>
</evidence>
<dbReference type="SUPFAM" id="SSF54001">
    <property type="entry name" value="Cysteine proteinases"/>
    <property type="match status" value="1"/>
</dbReference>
<reference evidence="7" key="1">
    <citation type="submission" date="2020-11" db="EMBL/GenBank/DDBJ databases">
        <authorList>
            <consortium name="DOE Joint Genome Institute"/>
            <person name="Ahrendt S."/>
            <person name="Riley R."/>
            <person name="Andreopoulos W."/>
            <person name="Labutti K."/>
            <person name="Pangilinan J."/>
            <person name="Ruiz-Duenas F.J."/>
            <person name="Barrasa J.M."/>
            <person name="Sanchez-Garcia M."/>
            <person name="Camarero S."/>
            <person name="Miyauchi S."/>
            <person name="Serrano A."/>
            <person name="Linde D."/>
            <person name="Babiker R."/>
            <person name="Drula E."/>
            <person name="Ayuso-Fernandez I."/>
            <person name="Pacheco R."/>
            <person name="Padilla G."/>
            <person name="Ferreira P."/>
            <person name="Barriuso J."/>
            <person name="Kellner H."/>
            <person name="Castanera R."/>
            <person name="Alfaro M."/>
            <person name="Ramirez L."/>
            <person name="Pisabarro A.G."/>
            <person name="Kuo A."/>
            <person name="Tritt A."/>
            <person name="Lipzen A."/>
            <person name="He G."/>
            <person name="Yan M."/>
            <person name="Ng V."/>
            <person name="Cullen D."/>
            <person name="Martin F."/>
            <person name="Rosso M.-N."/>
            <person name="Henrissat B."/>
            <person name="Hibbett D."/>
            <person name="Martinez A.T."/>
            <person name="Grigoriev I.V."/>
        </authorList>
    </citation>
    <scope>NUCLEOTIDE SEQUENCE</scope>
    <source>
        <strain evidence="7">AH 40177</strain>
    </source>
</reference>
<organism evidence="7 8">
    <name type="scientific">Rhodocollybia butyracea</name>
    <dbReference type="NCBI Taxonomy" id="206335"/>
    <lineage>
        <taxon>Eukaryota</taxon>
        <taxon>Fungi</taxon>
        <taxon>Dikarya</taxon>
        <taxon>Basidiomycota</taxon>
        <taxon>Agaricomycotina</taxon>
        <taxon>Agaricomycetes</taxon>
        <taxon>Agaricomycetidae</taxon>
        <taxon>Agaricales</taxon>
        <taxon>Marasmiineae</taxon>
        <taxon>Omphalotaceae</taxon>
        <taxon>Rhodocollybia</taxon>
    </lineage>
</organism>
<dbReference type="GO" id="GO:0080090">
    <property type="term" value="P:regulation of primary metabolic process"/>
    <property type="evidence" value="ECO:0007669"/>
    <property type="project" value="UniProtKB-ARBA"/>
</dbReference>
<evidence type="ECO:0000259" key="6">
    <source>
        <dbReference type="PROSITE" id="PS50600"/>
    </source>
</evidence>
<evidence type="ECO:0000256" key="4">
    <source>
        <dbReference type="ARBA" id="ARBA00022807"/>
    </source>
</evidence>
<feature type="domain" description="Ubiquitin-like protease family profile" evidence="6">
    <location>
        <begin position="399"/>
        <end position="583"/>
    </location>
</feature>
<dbReference type="InterPro" id="IPR003653">
    <property type="entry name" value="Peptidase_C48_C"/>
</dbReference>
<dbReference type="PROSITE" id="PS50600">
    <property type="entry name" value="ULP_PROTEASE"/>
    <property type="match status" value="1"/>
</dbReference>
<dbReference type="InterPro" id="IPR038765">
    <property type="entry name" value="Papain-like_cys_pep_sf"/>
</dbReference>
<dbReference type="Gene3D" id="3.40.395.10">
    <property type="entry name" value="Adenoviral Proteinase, Chain A"/>
    <property type="match status" value="1"/>
</dbReference>
<feature type="region of interest" description="Disordered" evidence="5">
    <location>
        <begin position="67"/>
        <end position="103"/>
    </location>
</feature>
<dbReference type="GO" id="GO:0006508">
    <property type="term" value="P:proteolysis"/>
    <property type="evidence" value="ECO:0007669"/>
    <property type="project" value="UniProtKB-KW"/>
</dbReference>
<feature type="region of interest" description="Disordered" evidence="5">
    <location>
        <begin position="164"/>
        <end position="194"/>
    </location>
</feature>
<evidence type="ECO:0000256" key="3">
    <source>
        <dbReference type="ARBA" id="ARBA00022801"/>
    </source>
</evidence>
<evidence type="ECO:0000256" key="1">
    <source>
        <dbReference type="ARBA" id="ARBA00005234"/>
    </source>
</evidence>
<dbReference type="AlphaFoldDB" id="A0A9P5UC85"/>
<protein>
    <recommendedName>
        <fullName evidence="6">Ubiquitin-like protease family profile domain-containing protein</fullName>
    </recommendedName>
</protein>
<dbReference type="GO" id="GO:0060255">
    <property type="term" value="P:regulation of macromolecule metabolic process"/>
    <property type="evidence" value="ECO:0007669"/>
    <property type="project" value="UniProtKB-ARBA"/>
</dbReference>
<dbReference type="GO" id="GO:0016926">
    <property type="term" value="P:protein desumoylation"/>
    <property type="evidence" value="ECO:0007669"/>
    <property type="project" value="TreeGrafter"/>
</dbReference>
<name>A0A9P5UC85_9AGAR</name>
<keyword evidence="8" id="KW-1185">Reference proteome</keyword>
<feature type="compositionally biased region" description="Basic and acidic residues" evidence="5">
    <location>
        <begin position="347"/>
        <end position="364"/>
    </location>
</feature>
<sequence length="617" mass="70676">MNARKRPAPEHISSTRAVKQQRTALLNANGESQSPGLILSSRWKQIYHDFKGLGWDTVRFFGGRVVSDPTSSASSSEETLIRSPTPEQSAIAQPTQTESLPTTPARVNSFAVSQTSLKPTNLHASSSFSLPSTPQFSFTPRKDISLSSSQSSEINFPTLFAYRSATPSSSTQNPYSSRRPRTKTLMGPPPNPTLAASQSFISLEKTLTSLKNTQHTTTTRNYQNRPHILNDRHKQDVKKVAEETREALFQTRKKRGFRSNRKDFDSLLDYQYLLQTSEAAKPRFSSPSMIDLRAHYQSDEERSRPRRDSDSTSHTQWLTRQLENALQNAQRVFTEPRPPRPWSPNLDDLKIRHRNKDERIEQRLRPKRAPLPSSLPAEDDAKVTALLKQSGHISSYAKEQVSDSDIVRLKPGSWLNDEVINFYGALILGRSDESKENNKENGVVNGVVNGKKNKLLNAHYFSTFFWQKLERDGYEKGRLAKWTKKIDLFSKDIVLIPVNHNNMHWTAAAINFRQKRIESYDSMMMDRSTVFKRLRAYLDAEHRNKKKTPFDFTGWENHTLPDTPQQENGHDCGVFTCQFLETLSRGEETFNFTQTDIPYLRRRMIWEIGNAKLRTEP</sequence>
<dbReference type="FunFam" id="3.40.395.10:FF:000001">
    <property type="entry name" value="Sentrin-specific protease 1"/>
    <property type="match status" value="1"/>
</dbReference>
<dbReference type="GO" id="GO:0016929">
    <property type="term" value="F:deSUMOylase activity"/>
    <property type="evidence" value="ECO:0007669"/>
    <property type="project" value="TreeGrafter"/>
</dbReference>
<feature type="compositionally biased region" description="Polar residues" evidence="5">
    <location>
        <begin position="165"/>
        <end position="176"/>
    </location>
</feature>
<dbReference type="Proteomes" id="UP000772434">
    <property type="component" value="Unassembled WGS sequence"/>
</dbReference>
<evidence type="ECO:0000313" key="7">
    <source>
        <dbReference type="EMBL" id="KAF9073861.1"/>
    </source>
</evidence>
<dbReference type="GO" id="GO:0005634">
    <property type="term" value="C:nucleus"/>
    <property type="evidence" value="ECO:0007669"/>
    <property type="project" value="TreeGrafter"/>
</dbReference>